<evidence type="ECO:0000313" key="2">
    <source>
        <dbReference type="Proteomes" id="UP001571581"/>
    </source>
</evidence>
<keyword evidence="2" id="KW-1185">Reference proteome</keyword>
<comment type="caution">
    <text evidence="1">The sequence shown here is derived from an EMBL/GenBank/DDBJ whole genome shotgun (WGS) entry which is preliminary data.</text>
</comment>
<dbReference type="Proteomes" id="UP001571581">
    <property type="component" value="Unassembled WGS sequence"/>
</dbReference>
<gene>
    <name evidence="1" type="ORF">ACEG17_05235</name>
</gene>
<reference evidence="1 2" key="1">
    <citation type="submission" date="2024-07" db="EMBL/GenBank/DDBJ databases">
        <authorList>
            <person name="Li X.-J."/>
            <person name="Wang X."/>
        </authorList>
    </citation>
    <scope>NUCLEOTIDE SEQUENCE [LARGE SCALE GENOMIC DNA]</scope>
    <source>
        <strain evidence="1 2">DSM 23441</strain>
    </source>
</reference>
<organism evidence="1 2">
    <name type="scientific">Leptotrichia hongkongensis</name>
    <dbReference type="NCBI Taxonomy" id="554406"/>
    <lineage>
        <taxon>Bacteria</taxon>
        <taxon>Fusobacteriati</taxon>
        <taxon>Fusobacteriota</taxon>
        <taxon>Fusobacteriia</taxon>
        <taxon>Fusobacteriales</taxon>
        <taxon>Leptotrichiaceae</taxon>
        <taxon>Leptotrichia</taxon>
    </lineage>
</organism>
<evidence type="ECO:0000313" key="1">
    <source>
        <dbReference type="EMBL" id="MFA3799587.1"/>
    </source>
</evidence>
<dbReference type="RefSeq" id="WP_372582841.1">
    <property type="nucleotide sequence ID" value="NZ_JBGORW010000005.1"/>
</dbReference>
<proteinExistence type="predicted"/>
<name>A0ABV4S5D7_9FUSO</name>
<accession>A0ABV4S5D7</accession>
<dbReference type="EMBL" id="JBGORW010000005">
    <property type="protein sequence ID" value="MFA3799587.1"/>
    <property type="molecule type" value="Genomic_DNA"/>
</dbReference>
<sequence>MPKQFQDFLKSIGLSIENILEQTGIPNISSKEEIQLSNEEYYLFLKKIDEVITDEQISAISNIDNLNVFIPSFFGALSSKNGQEKQYRSIKKKKKKNKYKIRHKFGVFFCKIINCIDFFQKDYALIFINPF</sequence>
<protein>
    <submittedName>
        <fullName evidence="1">Uncharacterized protein</fullName>
    </submittedName>
</protein>